<gene>
    <name evidence="2" type="ORF">GCM10009819_04330</name>
</gene>
<evidence type="ECO:0000313" key="3">
    <source>
        <dbReference type="Proteomes" id="UP001501196"/>
    </source>
</evidence>
<feature type="domain" description="AbiEi antitoxin C-terminal" evidence="1">
    <location>
        <begin position="62"/>
        <end position="152"/>
    </location>
</feature>
<evidence type="ECO:0000313" key="2">
    <source>
        <dbReference type="EMBL" id="GAA2024523.1"/>
    </source>
</evidence>
<protein>
    <recommendedName>
        <fullName evidence="1">AbiEi antitoxin C-terminal domain-containing protein</fullName>
    </recommendedName>
</protein>
<dbReference type="RefSeq" id="WP_344369119.1">
    <property type="nucleotide sequence ID" value="NZ_BAAAPW010000001.1"/>
</dbReference>
<keyword evidence="3" id="KW-1185">Reference proteome</keyword>
<dbReference type="InterPro" id="IPR018547">
    <property type="entry name" value="AbiEi_C"/>
</dbReference>
<organism evidence="2 3">
    <name type="scientific">Agromyces tropicus</name>
    <dbReference type="NCBI Taxonomy" id="555371"/>
    <lineage>
        <taxon>Bacteria</taxon>
        <taxon>Bacillati</taxon>
        <taxon>Actinomycetota</taxon>
        <taxon>Actinomycetes</taxon>
        <taxon>Micrococcales</taxon>
        <taxon>Microbacteriaceae</taxon>
        <taxon>Agromyces</taxon>
    </lineage>
</organism>
<evidence type="ECO:0000259" key="1">
    <source>
        <dbReference type="Pfam" id="PF09407"/>
    </source>
</evidence>
<dbReference type="Pfam" id="PF09407">
    <property type="entry name" value="AbiEi_1"/>
    <property type="match status" value="1"/>
</dbReference>
<comment type="caution">
    <text evidence="2">The sequence shown here is derived from an EMBL/GenBank/DDBJ whole genome shotgun (WGS) entry which is preliminary data.</text>
</comment>
<reference evidence="2 3" key="1">
    <citation type="journal article" date="2019" name="Int. J. Syst. Evol. Microbiol.">
        <title>The Global Catalogue of Microorganisms (GCM) 10K type strain sequencing project: providing services to taxonomists for standard genome sequencing and annotation.</title>
        <authorList>
            <consortium name="The Broad Institute Genomics Platform"/>
            <consortium name="The Broad Institute Genome Sequencing Center for Infectious Disease"/>
            <person name="Wu L."/>
            <person name="Ma J."/>
        </authorList>
    </citation>
    <scope>NUCLEOTIDE SEQUENCE [LARGE SCALE GENOMIC DNA]</scope>
    <source>
        <strain evidence="2 3">JCM 15672</strain>
    </source>
</reference>
<sequence length="191" mass="20344">MTRLPAVLGDGDLPLAELCAARIDGELMRIGDGWCPVDEPDLPALRAAAAAAAIPSGLILERRTAAWVHGALPSPPPVVECCVSHSDRVSMRGLSPALQLREVAIEAHEVAVIGGIRCTTPERTIHDLVRDPTAAPGVEELVRGLLAIDADAGDRARRRIERAHRMPHKALALARLDAAVRAVLDQPSLTR</sequence>
<dbReference type="EMBL" id="BAAAPW010000001">
    <property type="protein sequence ID" value="GAA2024523.1"/>
    <property type="molecule type" value="Genomic_DNA"/>
</dbReference>
<dbReference type="Proteomes" id="UP001501196">
    <property type="component" value="Unassembled WGS sequence"/>
</dbReference>
<name>A0ABN2TYQ3_9MICO</name>
<accession>A0ABN2TYQ3</accession>
<proteinExistence type="predicted"/>